<dbReference type="Gene3D" id="3.40.50.150">
    <property type="entry name" value="Vaccinia Virus protein VP39"/>
    <property type="match status" value="1"/>
</dbReference>
<dbReference type="Proteomes" id="UP000093476">
    <property type="component" value="Unassembled WGS sequence"/>
</dbReference>
<gene>
    <name evidence="3" type="ORF">Ppb6_02450</name>
</gene>
<evidence type="ECO:0000313" key="4">
    <source>
        <dbReference type="Proteomes" id="UP000093476"/>
    </source>
</evidence>
<keyword evidence="4" id="KW-1185">Reference proteome</keyword>
<sequence length="287" mass="32340">MDAKCHLFLAIVFLVNFAIGVCGMYIETDENEFSNIRSLNYRQAVSDIGNIWQQDLQVMFEYLNPQQGDVVLEIGSGSGFFSFPIADALSDRGHLFVTDPSEEQLKPVLDSIRPNMTVFVQGAENISLGENQPLINKIWSRGAFHHVKNKTTAFSRWRQLVIAHAKMVIFDIFSHNDTAYFFDAFVSRVCVTGHEVAFLSKAFAESLCARTGWCSPVFHDIPLRWRFDSEEKLGGFLALLLANQPRYSAKDSLNAAYKYLGVHETVHGVELDWPMTVMVAEASDVTQ</sequence>
<evidence type="ECO:0000313" key="3">
    <source>
        <dbReference type="EMBL" id="OCQ52376.1"/>
    </source>
</evidence>
<dbReference type="AlphaFoldDB" id="A0A1C0U3B7"/>
<feature type="transmembrane region" description="Helical" evidence="1">
    <location>
        <begin position="7"/>
        <end position="26"/>
    </location>
</feature>
<keyword evidence="1" id="KW-1133">Transmembrane helix</keyword>
<proteinExistence type="predicted"/>
<protein>
    <recommendedName>
        <fullName evidence="2">Methyltransferase domain-containing protein</fullName>
    </recommendedName>
</protein>
<accession>A0A1C0U3B7</accession>
<dbReference type="InterPro" id="IPR029063">
    <property type="entry name" value="SAM-dependent_MTases_sf"/>
</dbReference>
<dbReference type="EMBL" id="LOMY01000087">
    <property type="protein sequence ID" value="OCQ52376.1"/>
    <property type="molecule type" value="Genomic_DNA"/>
</dbReference>
<comment type="caution">
    <text evidence="3">The sequence shown here is derived from an EMBL/GenBank/DDBJ whole genome shotgun (WGS) entry which is preliminary data.</text>
</comment>
<dbReference type="Pfam" id="PF13649">
    <property type="entry name" value="Methyltransf_25"/>
    <property type="match status" value="1"/>
</dbReference>
<dbReference type="CDD" id="cd02440">
    <property type="entry name" value="AdoMet_MTases"/>
    <property type="match status" value="1"/>
</dbReference>
<keyword evidence="1" id="KW-0812">Transmembrane</keyword>
<dbReference type="SUPFAM" id="SSF53335">
    <property type="entry name" value="S-adenosyl-L-methionine-dependent methyltransferases"/>
    <property type="match status" value="1"/>
</dbReference>
<evidence type="ECO:0000256" key="1">
    <source>
        <dbReference type="SAM" id="Phobius"/>
    </source>
</evidence>
<feature type="domain" description="Methyltransferase" evidence="2">
    <location>
        <begin position="71"/>
        <end position="160"/>
    </location>
</feature>
<name>A0A1C0U3B7_9GAMM</name>
<keyword evidence="1" id="KW-0472">Membrane</keyword>
<organism evidence="3 4">
    <name type="scientific">Photorhabdus australis subsp. thailandensis</name>
    <dbReference type="NCBI Taxonomy" id="2805096"/>
    <lineage>
        <taxon>Bacteria</taxon>
        <taxon>Pseudomonadati</taxon>
        <taxon>Pseudomonadota</taxon>
        <taxon>Gammaproteobacteria</taxon>
        <taxon>Enterobacterales</taxon>
        <taxon>Morganellaceae</taxon>
        <taxon>Photorhabdus</taxon>
    </lineage>
</organism>
<dbReference type="InterPro" id="IPR041698">
    <property type="entry name" value="Methyltransf_25"/>
</dbReference>
<dbReference type="PATRIC" id="fig|286156.4.peg.2770"/>
<evidence type="ECO:0000259" key="2">
    <source>
        <dbReference type="Pfam" id="PF13649"/>
    </source>
</evidence>
<reference evidence="3 4" key="1">
    <citation type="submission" date="2015-12" db="EMBL/GenBank/DDBJ databases">
        <title>Genome comparisons provide insights into the role of secondary metabolites in the pathogenic phase of the Photorhabdus life cycle.</title>
        <authorList>
            <person name="Tobias N.J."/>
            <person name="Mishra B."/>
            <person name="Gupta D.K."/>
            <person name="Thines M."/>
            <person name="Stinear T.P."/>
            <person name="Bode H.B."/>
        </authorList>
    </citation>
    <scope>NUCLEOTIDE SEQUENCE [LARGE SCALE GENOMIC DNA]</scope>
    <source>
        <strain evidence="3 4">PB68.1</strain>
    </source>
</reference>